<sequence>MSPIEHIAEGIKEGNWETVCEGYERLTGESLPCPTTSATNEAKEALGKIANIVSNVLCEPILKQILSKNKKKSGRPKGSGKKTKKTPDKDNSSINLDDKKKTIVKKEIGGTRLITNNPDPEEVIKNKEKSIRANINKVKLERQPTKTFQAECNECEQSFESNRPDGELGQKCPKCLKKRR</sequence>
<dbReference type="EMBL" id="LAZR01000105">
    <property type="protein sequence ID" value="KKN91289.1"/>
    <property type="molecule type" value="Genomic_DNA"/>
</dbReference>
<organism evidence="2">
    <name type="scientific">marine sediment metagenome</name>
    <dbReference type="NCBI Taxonomy" id="412755"/>
    <lineage>
        <taxon>unclassified sequences</taxon>
        <taxon>metagenomes</taxon>
        <taxon>ecological metagenomes</taxon>
    </lineage>
</organism>
<reference evidence="2" key="1">
    <citation type="journal article" date="2015" name="Nature">
        <title>Complex archaea that bridge the gap between prokaryotes and eukaryotes.</title>
        <authorList>
            <person name="Spang A."/>
            <person name="Saw J.H."/>
            <person name="Jorgensen S.L."/>
            <person name="Zaremba-Niedzwiedzka K."/>
            <person name="Martijn J."/>
            <person name="Lind A.E."/>
            <person name="van Eijk R."/>
            <person name="Schleper C."/>
            <person name="Guy L."/>
            <person name="Ettema T.J."/>
        </authorList>
    </citation>
    <scope>NUCLEOTIDE SEQUENCE</scope>
</reference>
<evidence type="ECO:0000256" key="1">
    <source>
        <dbReference type="SAM" id="MobiDB-lite"/>
    </source>
</evidence>
<protein>
    <submittedName>
        <fullName evidence="2">Uncharacterized protein</fullName>
    </submittedName>
</protein>
<gene>
    <name evidence="2" type="ORF">LCGC14_0221570</name>
</gene>
<feature type="region of interest" description="Disordered" evidence="1">
    <location>
        <begin position="68"/>
        <end position="98"/>
    </location>
</feature>
<feature type="compositionally biased region" description="Basic and acidic residues" evidence="1">
    <location>
        <begin position="85"/>
        <end position="98"/>
    </location>
</feature>
<comment type="caution">
    <text evidence="2">The sequence shown here is derived from an EMBL/GenBank/DDBJ whole genome shotgun (WGS) entry which is preliminary data.</text>
</comment>
<dbReference type="AlphaFoldDB" id="A0A0F9UI30"/>
<evidence type="ECO:0000313" key="2">
    <source>
        <dbReference type="EMBL" id="KKN91289.1"/>
    </source>
</evidence>
<feature type="compositionally biased region" description="Basic residues" evidence="1">
    <location>
        <begin position="68"/>
        <end position="84"/>
    </location>
</feature>
<name>A0A0F9UI30_9ZZZZ</name>
<proteinExistence type="predicted"/>
<accession>A0A0F9UI30</accession>